<dbReference type="Proteomes" id="UP000078512">
    <property type="component" value="Unassembled WGS sequence"/>
</dbReference>
<protein>
    <submittedName>
        <fullName evidence="2">Uncharacterized protein</fullName>
    </submittedName>
</protein>
<reference evidence="2 3" key="1">
    <citation type="submission" date="2016-05" db="EMBL/GenBank/DDBJ databases">
        <title>Genome sequencing reveals origins of a unique bacterial endosymbiosis in the earliest lineages of terrestrial Fungi.</title>
        <authorList>
            <consortium name="DOE Joint Genome Institute"/>
            <person name="Uehling J."/>
            <person name="Gryganskyi A."/>
            <person name="Hameed K."/>
            <person name="Tschaplinski T."/>
            <person name="Misztal P."/>
            <person name="Wu S."/>
            <person name="Desiro A."/>
            <person name="Vande Pol N."/>
            <person name="Du Z.-Y."/>
            <person name="Zienkiewicz A."/>
            <person name="Zienkiewicz K."/>
            <person name="Morin E."/>
            <person name="Tisserant E."/>
            <person name="Splivallo R."/>
            <person name="Hainaut M."/>
            <person name="Henrissat B."/>
            <person name="Ohm R."/>
            <person name="Kuo A."/>
            <person name="Yan J."/>
            <person name="Lipzen A."/>
            <person name="Nolan M."/>
            <person name="Labutti K."/>
            <person name="Barry K."/>
            <person name="Goldstein A."/>
            <person name="Labbe J."/>
            <person name="Schadt C."/>
            <person name="Tuskan G."/>
            <person name="Grigoriev I."/>
            <person name="Martin F."/>
            <person name="Vilgalys R."/>
            <person name="Bonito G."/>
        </authorList>
    </citation>
    <scope>NUCLEOTIDE SEQUENCE [LARGE SCALE GENOMIC DNA]</scope>
    <source>
        <strain evidence="2 3">AG-77</strain>
    </source>
</reference>
<evidence type="ECO:0000256" key="1">
    <source>
        <dbReference type="SAM" id="MobiDB-lite"/>
    </source>
</evidence>
<keyword evidence="3" id="KW-1185">Reference proteome</keyword>
<evidence type="ECO:0000313" key="2">
    <source>
        <dbReference type="EMBL" id="OAQ36545.1"/>
    </source>
</evidence>
<sequence length="193" mass="22163">MSKRQQDEENERREVKRPEKSEEGEMSMVQSNLCESKKQRERAENYVMMLLNSLAWWDGWRVSIDRNSGREKQRVKETVCILFFCLRPAPMIELPDDILSPGRRRGEGGVQCLIPSSQASSSSSSSSSRQSRRADVKRTNTNTNTGTGKQTIDEKKKKKKGEKLLVLKARDGERERERGRGQGLQRQQESTLC</sequence>
<evidence type="ECO:0000313" key="3">
    <source>
        <dbReference type="Proteomes" id="UP000078512"/>
    </source>
</evidence>
<gene>
    <name evidence="2" type="ORF">K457DRAFT_1013484</name>
</gene>
<organism evidence="2 3">
    <name type="scientific">Linnemannia elongata AG-77</name>
    <dbReference type="NCBI Taxonomy" id="1314771"/>
    <lineage>
        <taxon>Eukaryota</taxon>
        <taxon>Fungi</taxon>
        <taxon>Fungi incertae sedis</taxon>
        <taxon>Mucoromycota</taxon>
        <taxon>Mortierellomycotina</taxon>
        <taxon>Mortierellomycetes</taxon>
        <taxon>Mortierellales</taxon>
        <taxon>Mortierellaceae</taxon>
        <taxon>Linnemannia</taxon>
    </lineage>
</organism>
<dbReference type="EMBL" id="KV442011">
    <property type="protein sequence ID" value="OAQ36545.1"/>
    <property type="molecule type" value="Genomic_DNA"/>
</dbReference>
<feature type="region of interest" description="Disordered" evidence="1">
    <location>
        <begin position="1"/>
        <end position="36"/>
    </location>
</feature>
<feature type="compositionally biased region" description="Low complexity" evidence="1">
    <location>
        <begin position="183"/>
        <end position="193"/>
    </location>
</feature>
<dbReference type="AlphaFoldDB" id="A0A197KG92"/>
<feature type="region of interest" description="Disordered" evidence="1">
    <location>
        <begin position="104"/>
        <end position="193"/>
    </location>
</feature>
<feature type="compositionally biased region" description="Basic and acidic residues" evidence="1">
    <location>
        <begin position="1"/>
        <end position="23"/>
    </location>
</feature>
<feature type="compositionally biased region" description="Low complexity" evidence="1">
    <location>
        <begin position="139"/>
        <end position="148"/>
    </location>
</feature>
<accession>A0A197KG92</accession>
<feature type="compositionally biased region" description="Basic and acidic residues" evidence="1">
    <location>
        <begin position="162"/>
        <end position="180"/>
    </location>
</feature>
<name>A0A197KG92_9FUNG</name>
<proteinExistence type="predicted"/>
<feature type="compositionally biased region" description="Low complexity" evidence="1">
    <location>
        <begin position="116"/>
        <end position="129"/>
    </location>
</feature>